<keyword evidence="7 19" id="KW-0812">Transmembrane</keyword>
<comment type="pathway">
    <text evidence="3">Lipid metabolism; phospholipid metabolism.</text>
</comment>
<keyword evidence="5" id="KW-0444">Lipid biosynthesis</keyword>
<evidence type="ECO:0000313" key="21">
    <source>
        <dbReference type="Proteomes" id="UP001159042"/>
    </source>
</evidence>
<dbReference type="EC" id="2.3.1.n6" evidence="17"/>
<dbReference type="AlphaFoldDB" id="A0AAV8W4W3"/>
<comment type="caution">
    <text evidence="20">The sequence shown here is derived from an EMBL/GenBank/DDBJ whole genome shotgun (WGS) entry which is preliminary data.</text>
</comment>
<feature type="transmembrane region" description="Helical" evidence="19">
    <location>
        <begin position="255"/>
        <end position="275"/>
    </location>
</feature>
<protein>
    <recommendedName>
        <fullName evidence="18">Lysophospholipid acyltransferase 5</fullName>
        <ecNumber evidence="16">2.3.1.23</ecNumber>
        <ecNumber evidence="17">2.3.1.n6</ecNumber>
    </recommendedName>
</protein>
<keyword evidence="10" id="KW-0443">Lipid metabolism</keyword>
<dbReference type="GO" id="GO:0006656">
    <property type="term" value="P:phosphatidylcholine biosynthetic process"/>
    <property type="evidence" value="ECO:0007669"/>
    <property type="project" value="TreeGrafter"/>
</dbReference>
<evidence type="ECO:0000256" key="13">
    <source>
        <dbReference type="ARBA" id="ARBA00023264"/>
    </source>
</evidence>
<feature type="transmembrane region" description="Helical" evidence="19">
    <location>
        <begin position="406"/>
        <end position="426"/>
    </location>
</feature>
<evidence type="ECO:0000256" key="14">
    <source>
        <dbReference type="ARBA" id="ARBA00023315"/>
    </source>
</evidence>
<dbReference type="InterPro" id="IPR049941">
    <property type="entry name" value="LPLAT_7/PORCN-like"/>
</dbReference>
<dbReference type="EMBL" id="JANEYG010000011">
    <property type="protein sequence ID" value="KAJ8921187.1"/>
    <property type="molecule type" value="Genomic_DNA"/>
</dbReference>
<organism evidence="20 21">
    <name type="scientific">Exocentrus adspersus</name>
    <dbReference type="NCBI Taxonomy" id="1586481"/>
    <lineage>
        <taxon>Eukaryota</taxon>
        <taxon>Metazoa</taxon>
        <taxon>Ecdysozoa</taxon>
        <taxon>Arthropoda</taxon>
        <taxon>Hexapoda</taxon>
        <taxon>Insecta</taxon>
        <taxon>Pterygota</taxon>
        <taxon>Neoptera</taxon>
        <taxon>Endopterygota</taxon>
        <taxon>Coleoptera</taxon>
        <taxon>Polyphaga</taxon>
        <taxon>Cucujiformia</taxon>
        <taxon>Chrysomeloidea</taxon>
        <taxon>Cerambycidae</taxon>
        <taxon>Lamiinae</taxon>
        <taxon>Acanthocinini</taxon>
        <taxon>Exocentrus</taxon>
    </lineage>
</organism>
<keyword evidence="8" id="KW-0256">Endoplasmic reticulum</keyword>
<evidence type="ECO:0000256" key="5">
    <source>
        <dbReference type="ARBA" id="ARBA00022516"/>
    </source>
</evidence>
<dbReference type="PANTHER" id="PTHR13906:SF14">
    <property type="entry name" value="LYSOPHOSPHOLIPID ACYLTRANSFERASE 5"/>
    <property type="match status" value="1"/>
</dbReference>
<evidence type="ECO:0000256" key="4">
    <source>
        <dbReference type="ARBA" id="ARBA00010323"/>
    </source>
</evidence>
<dbReference type="Proteomes" id="UP001159042">
    <property type="component" value="Unassembled WGS sequence"/>
</dbReference>
<keyword evidence="9 19" id="KW-1133">Transmembrane helix</keyword>
<dbReference type="PANTHER" id="PTHR13906">
    <property type="entry name" value="PORCUPINE"/>
    <property type="match status" value="1"/>
</dbReference>
<evidence type="ECO:0000256" key="16">
    <source>
        <dbReference type="ARBA" id="ARBA00026120"/>
    </source>
</evidence>
<feature type="transmembrane region" description="Helical" evidence="19">
    <location>
        <begin position="80"/>
        <end position="109"/>
    </location>
</feature>
<reference evidence="20 21" key="1">
    <citation type="journal article" date="2023" name="Insect Mol. Biol.">
        <title>Genome sequencing provides insights into the evolution of gene families encoding plant cell wall-degrading enzymes in longhorned beetles.</title>
        <authorList>
            <person name="Shin N.R."/>
            <person name="Okamura Y."/>
            <person name="Kirsch R."/>
            <person name="Pauchet Y."/>
        </authorList>
    </citation>
    <scope>NUCLEOTIDE SEQUENCE [LARGE SCALE GENOMIC DNA]</scope>
    <source>
        <strain evidence="20">EAD_L_NR</strain>
    </source>
</reference>
<evidence type="ECO:0000256" key="2">
    <source>
        <dbReference type="ARBA" id="ARBA00004240"/>
    </source>
</evidence>
<dbReference type="GO" id="GO:0071617">
    <property type="term" value="F:lysophospholipid acyltransferase activity"/>
    <property type="evidence" value="ECO:0007669"/>
    <property type="project" value="TreeGrafter"/>
</dbReference>
<evidence type="ECO:0000256" key="3">
    <source>
        <dbReference type="ARBA" id="ARBA00005074"/>
    </source>
</evidence>
<dbReference type="InterPro" id="IPR004299">
    <property type="entry name" value="MBOAT_fam"/>
</dbReference>
<evidence type="ECO:0000256" key="19">
    <source>
        <dbReference type="SAM" id="Phobius"/>
    </source>
</evidence>
<dbReference type="Pfam" id="PF03062">
    <property type="entry name" value="MBOAT"/>
    <property type="match status" value="1"/>
</dbReference>
<evidence type="ECO:0000256" key="17">
    <source>
        <dbReference type="ARBA" id="ARBA00038923"/>
    </source>
</evidence>
<evidence type="ECO:0000256" key="18">
    <source>
        <dbReference type="ARBA" id="ARBA00039721"/>
    </source>
</evidence>
<sequence>MSVDISSGYLAKFGSLMGATEPALKLLLTLIAGYPLALIYRKYVCGKNENLQHLFFALSGFLLGYWNYGMDMLHCVFAIFFTYCTLLLLNGTITSVAITFVFNLSYLLIGYYYTSTNTYDIIWTMPQCILVLRLIGIAYDYYDGRQPLDTLSSENKKVALTKRPGLLEIFGHCFFPSSFLIGPQFPLKRYQEFVAGSYGRMDVPNTPPDSVNASMKMLALGVLYLTVFQVLGVFVSDEYMLSEDFRNLNFFRKMLLLGIWGRFTLYRYISCWLLTEGACILFGITYNGKNEHGETQWNGLENIKISIFENTTEFNHYIQSFNVNTNHWVAQYVYKRLKFLGSRQVSQLVALLFLALWHGLHSGYYICFLFEFIVIYMERDIKSIVKNNATLANLFGSAKIQLPLQILLRIYTFVFMGWCLLPFSLLKFERYWTAFRNVNYVGIILFGLWPFIYSPILKYLLNQRKTYMDPDNDNLGACRVCAQSTKISWQFNYNA</sequence>
<keyword evidence="12" id="KW-0594">Phospholipid biosynthesis</keyword>
<evidence type="ECO:0000313" key="20">
    <source>
        <dbReference type="EMBL" id="KAJ8921187.1"/>
    </source>
</evidence>
<evidence type="ECO:0000256" key="8">
    <source>
        <dbReference type="ARBA" id="ARBA00022824"/>
    </source>
</evidence>
<accession>A0AAV8W4W3</accession>
<keyword evidence="14" id="KW-0012">Acyltransferase</keyword>
<name>A0AAV8W4W3_9CUCU</name>
<comment type="similarity">
    <text evidence="4">Belongs to the membrane-bound acyltransferase family.</text>
</comment>
<evidence type="ECO:0000256" key="15">
    <source>
        <dbReference type="ARBA" id="ARBA00025707"/>
    </source>
</evidence>
<dbReference type="GO" id="GO:0005783">
    <property type="term" value="C:endoplasmic reticulum"/>
    <property type="evidence" value="ECO:0007669"/>
    <property type="project" value="UniProtKB-SubCell"/>
</dbReference>
<feature type="transmembrane region" description="Helical" evidence="19">
    <location>
        <begin position="217"/>
        <end position="235"/>
    </location>
</feature>
<keyword evidence="13" id="KW-1208">Phospholipid metabolism</keyword>
<evidence type="ECO:0000256" key="11">
    <source>
        <dbReference type="ARBA" id="ARBA00023136"/>
    </source>
</evidence>
<evidence type="ECO:0000256" key="9">
    <source>
        <dbReference type="ARBA" id="ARBA00022989"/>
    </source>
</evidence>
<comment type="subcellular location">
    <subcellularLocation>
        <location evidence="2">Endoplasmic reticulum</location>
    </subcellularLocation>
    <subcellularLocation>
        <location evidence="1">Membrane</location>
        <topology evidence="1">Multi-pass membrane protein</topology>
    </subcellularLocation>
</comment>
<keyword evidence="11 19" id="KW-0472">Membrane</keyword>
<evidence type="ECO:0000256" key="1">
    <source>
        <dbReference type="ARBA" id="ARBA00004141"/>
    </source>
</evidence>
<feature type="transmembrane region" description="Helical" evidence="19">
    <location>
        <begin position="438"/>
        <end position="461"/>
    </location>
</feature>
<gene>
    <name evidence="20" type="ORF">NQ315_013659</name>
</gene>
<comment type="pathway">
    <text evidence="15">Phospholipid metabolism.</text>
</comment>
<feature type="transmembrane region" description="Helical" evidence="19">
    <location>
        <begin position="348"/>
        <end position="376"/>
    </location>
</feature>
<dbReference type="GO" id="GO:0047184">
    <property type="term" value="F:1-acylglycerophosphocholine O-acyltransferase activity"/>
    <property type="evidence" value="ECO:0007669"/>
    <property type="project" value="UniProtKB-EC"/>
</dbReference>
<feature type="transmembrane region" description="Helical" evidence="19">
    <location>
        <begin position="22"/>
        <end position="39"/>
    </location>
</feature>
<evidence type="ECO:0000256" key="10">
    <source>
        <dbReference type="ARBA" id="ARBA00023098"/>
    </source>
</evidence>
<evidence type="ECO:0000256" key="6">
    <source>
        <dbReference type="ARBA" id="ARBA00022679"/>
    </source>
</evidence>
<proteinExistence type="inferred from homology"/>
<keyword evidence="21" id="KW-1185">Reference proteome</keyword>
<evidence type="ECO:0000256" key="7">
    <source>
        <dbReference type="ARBA" id="ARBA00022692"/>
    </source>
</evidence>
<evidence type="ECO:0000256" key="12">
    <source>
        <dbReference type="ARBA" id="ARBA00023209"/>
    </source>
</evidence>
<dbReference type="GO" id="GO:0016020">
    <property type="term" value="C:membrane"/>
    <property type="evidence" value="ECO:0007669"/>
    <property type="project" value="UniProtKB-SubCell"/>
</dbReference>
<dbReference type="GO" id="GO:0030258">
    <property type="term" value="P:lipid modification"/>
    <property type="evidence" value="ECO:0007669"/>
    <property type="project" value="TreeGrafter"/>
</dbReference>
<dbReference type="EC" id="2.3.1.23" evidence="16"/>
<keyword evidence="6" id="KW-0808">Transferase</keyword>